<reference evidence="11" key="1">
    <citation type="submission" date="2019-09" db="EMBL/GenBank/DDBJ databases">
        <title>Draft genome information of white flower Hibiscus syriacus.</title>
        <authorList>
            <person name="Kim Y.-M."/>
        </authorList>
    </citation>
    <scope>NUCLEOTIDE SEQUENCE [LARGE SCALE GENOMIC DNA]</scope>
    <source>
        <strain evidence="11">YM2019G1</strain>
    </source>
</reference>
<evidence type="ECO:0000259" key="10">
    <source>
        <dbReference type="PROSITE" id="PS50071"/>
    </source>
</evidence>
<dbReference type="Proteomes" id="UP000436088">
    <property type="component" value="Unassembled WGS sequence"/>
</dbReference>
<evidence type="ECO:0000313" key="11">
    <source>
        <dbReference type="EMBL" id="KAE8689952.1"/>
    </source>
</evidence>
<feature type="domain" description="Homeobox" evidence="10">
    <location>
        <begin position="337"/>
        <end position="400"/>
    </location>
</feature>
<dbReference type="OrthoDB" id="10056939at2759"/>
<dbReference type="FunFam" id="1.10.10.60:FF:000117">
    <property type="entry name" value="BEL1-like homeodomain protein 9"/>
    <property type="match status" value="1"/>
</dbReference>
<dbReference type="SMART" id="SM00389">
    <property type="entry name" value="HOX"/>
    <property type="match status" value="1"/>
</dbReference>
<evidence type="ECO:0000256" key="7">
    <source>
        <dbReference type="ARBA" id="ARBA00023242"/>
    </source>
</evidence>
<evidence type="ECO:0000256" key="1">
    <source>
        <dbReference type="ARBA" id="ARBA00004123"/>
    </source>
</evidence>
<evidence type="ECO:0000256" key="4">
    <source>
        <dbReference type="ARBA" id="ARBA00023125"/>
    </source>
</evidence>
<evidence type="ECO:0000256" key="9">
    <source>
        <dbReference type="SAM" id="MobiDB-lite"/>
    </source>
</evidence>
<dbReference type="GO" id="GO:0006355">
    <property type="term" value="P:regulation of DNA-templated transcription"/>
    <property type="evidence" value="ECO:0007669"/>
    <property type="project" value="InterPro"/>
</dbReference>
<feature type="region of interest" description="Disordered" evidence="9">
    <location>
        <begin position="92"/>
        <end position="125"/>
    </location>
</feature>
<feature type="compositionally biased region" description="Polar residues" evidence="9">
    <location>
        <begin position="468"/>
        <end position="484"/>
    </location>
</feature>
<protein>
    <submittedName>
        <fullName evidence="11">BEL1-like homeodomain protein 1</fullName>
    </submittedName>
</protein>
<dbReference type="Pfam" id="PF07526">
    <property type="entry name" value="POX"/>
    <property type="match status" value="1"/>
</dbReference>
<dbReference type="GO" id="GO:0005634">
    <property type="term" value="C:nucleus"/>
    <property type="evidence" value="ECO:0007669"/>
    <property type="project" value="UniProtKB-SubCell"/>
</dbReference>
<keyword evidence="5 8" id="KW-0371">Homeobox</keyword>
<feature type="DNA-binding region" description="Homeobox" evidence="8">
    <location>
        <begin position="339"/>
        <end position="401"/>
    </location>
</feature>
<accession>A0A6A2ZFR5</accession>
<evidence type="ECO:0000256" key="8">
    <source>
        <dbReference type="PROSITE-ProRule" id="PRU00108"/>
    </source>
</evidence>
<dbReference type="EMBL" id="VEPZ02001166">
    <property type="protein sequence ID" value="KAE8689952.1"/>
    <property type="molecule type" value="Genomic_DNA"/>
</dbReference>
<feature type="region of interest" description="Disordered" evidence="9">
    <location>
        <begin position="465"/>
        <end position="484"/>
    </location>
</feature>
<dbReference type="CDD" id="cd00086">
    <property type="entry name" value="homeodomain"/>
    <property type="match status" value="1"/>
</dbReference>
<keyword evidence="6" id="KW-0804">Transcription</keyword>
<dbReference type="SUPFAM" id="SSF46689">
    <property type="entry name" value="Homeodomain-like"/>
    <property type="match status" value="1"/>
</dbReference>
<dbReference type="Pfam" id="PF05920">
    <property type="entry name" value="Homeobox_KN"/>
    <property type="match status" value="1"/>
</dbReference>
<comment type="caution">
    <text evidence="11">The sequence shown here is derived from an EMBL/GenBank/DDBJ whole genome shotgun (WGS) entry which is preliminary data.</text>
</comment>
<keyword evidence="3" id="KW-0805">Transcription regulation</keyword>
<dbReference type="PROSITE" id="PS50071">
    <property type="entry name" value="HOMEOBOX_2"/>
    <property type="match status" value="1"/>
</dbReference>
<dbReference type="PANTHER" id="PTHR11850">
    <property type="entry name" value="HOMEOBOX PROTEIN TRANSCRIPTION FACTORS"/>
    <property type="match status" value="1"/>
</dbReference>
<dbReference type="InterPro" id="IPR050224">
    <property type="entry name" value="TALE_homeobox"/>
</dbReference>
<evidence type="ECO:0000256" key="6">
    <source>
        <dbReference type="ARBA" id="ARBA00023163"/>
    </source>
</evidence>
<dbReference type="InterPro" id="IPR008422">
    <property type="entry name" value="KN_HD"/>
</dbReference>
<keyword evidence="7 8" id="KW-0539">Nucleus</keyword>
<organism evidence="11 12">
    <name type="scientific">Hibiscus syriacus</name>
    <name type="common">Rose of Sharon</name>
    <dbReference type="NCBI Taxonomy" id="106335"/>
    <lineage>
        <taxon>Eukaryota</taxon>
        <taxon>Viridiplantae</taxon>
        <taxon>Streptophyta</taxon>
        <taxon>Embryophyta</taxon>
        <taxon>Tracheophyta</taxon>
        <taxon>Spermatophyta</taxon>
        <taxon>Magnoliopsida</taxon>
        <taxon>eudicotyledons</taxon>
        <taxon>Gunneridae</taxon>
        <taxon>Pentapetalae</taxon>
        <taxon>rosids</taxon>
        <taxon>malvids</taxon>
        <taxon>Malvales</taxon>
        <taxon>Malvaceae</taxon>
        <taxon>Malvoideae</taxon>
        <taxon>Hibiscus</taxon>
    </lineage>
</organism>
<feature type="compositionally biased region" description="Polar residues" evidence="9">
    <location>
        <begin position="413"/>
        <end position="427"/>
    </location>
</feature>
<gene>
    <name evidence="11" type="ORF">F3Y22_tig00110930pilonHSYRG00057</name>
</gene>
<dbReference type="Gene3D" id="1.10.10.60">
    <property type="entry name" value="Homeodomain-like"/>
    <property type="match status" value="1"/>
</dbReference>
<feature type="compositionally biased region" description="Low complexity" evidence="9">
    <location>
        <begin position="186"/>
        <end position="200"/>
    </location>
</feature>
<evidence type="ECO:0000313" key="12">
    <source>
        <dbReference type="Proteomes" id="UP000436088"/>
    </source>
</evidence>
<keyword evidence="4 8" id="KW-0238">DNA-binding</keyword>
<feature type="compositionally biased region" description="Basic and acidic residues" evidence="9">
    <location>
        <begin position="211"/>
        <end position="223"/>
    </location>
</feature>
<evidence type="ECO:0000256" key="5">
    <source>
        <dbReference type="ARBA" id="ARBA00023155"/>
    </source>
</evidence>
<dbReference type="InterPro" id="IPR001356">
    <property type="entry name" value="HD"/>
</dbReference>
<dbReference type="InterPro" id="IPR006563">
    <property type="entry name" value="POX_dom"/>
</dbReference>
<comment type="similarity">
    <text evidence="2">Belongs to the TALE/BELL homeobox family.</text>
</comment>
<dbReference type="AlphaFoldDB" id="A0A6A2ZFR5"/>
<comment type="subcellular location">
    <subcellularLocation>
        <location evidence="1 8">Nucleus</location>
    </subcellularLocation>
</comment>
<dbReference type="InterPro" id="IPR009057">
    <property type="entry name" value="Homeodomain-like_sf"/>
</dbReference>
<dbReference type="SMART" id="SM00574">
    <property type="entry name" value="POX"/>
    <property type="match status" value="1"/>
</dbReference>
<keyword evidence="12" id="KW-1185">Reference proteome</keyword>
<dbReference type="GO" id="GO:0003677">
    <property type="term" value="F:DNA binding"/>
    <property type="evidence" value="ECO:0007669"/>
    <property type="project" value="UniProtKB-UniRule"/>
</dbReference>
<feature type="compositionally biased region" description="Low complexity" evidence="9">
    <location>
        <begin position="106"/>
        <end position="125"/>
    </location>
</feature>
<feature type="region of interest" description="Disordered" evidence="9">
    <location>
        <begin position="410"/>
        <end position="441"/>
    </location>
</feature>
<evidence type="ECO:0000256" key="3">
    <source>
        <dbReference type="ARBA" id="ARBA00023015"/>
    </source>
</evidence>
<proteinExistence type="inferred from homology"/>
<feature type="region of interest" description="Disordered" evidence="9">
    <location>
        <begin position="179"/>
        <end position="223"/>
    </location>
</feature>
<name>A0A6A2ZFR5_HIBSY</name>
<evidence type="ECO:0000256" key="2">
    <source>
        <dbReference type="ARBA" id="ARBA00006454"/>
    </source>
</evidence>
<sequence length="622" mass="68064">MATYFHGNPEIQTADDLQTLVLMNPAYVQYSDTPPQPSNNLVFLNSLSPNAPSSHAQQFVGIPLPTTTGASQDAVSPLHGLLQRVHYNLYNPIDPSGPERDTRRAQQGLSLTLSSQQQPGYGSQGQEVLGEDMRVSAASVSAVTNGVSGIQSVLSSSKYLKDAQELLDEVVNVNNSGITKSEMSKKGSSGTNSNSSKATGESSAVAEDDSAGGKRGAELSTAERQEIQMKKAKLISMLDEVEQRYRQYHHQMQIVISSFELAAGIGSAKTYTDLALKTISKQFRCLKDAIIVQIRGVNKSLGEDDCLGGKTEGSRLKFVDHQLRQQRALQQLGMIQHNAWRPQRGLPERSVSVLRAWLFEHFLHPYPKDSDKHMLAKQTGLTRSQVSNWFINARVRLWKPMVEEMYLEEIKGQEQNNEDSASKSTVPEKSPAPAENQAKSSSMALLEGNAQNQSGFSFIGSSELEGITQGSPKKQRSTEALLQSPASVPSINMDIKQREANDEVSIKFGKEGYSFMGTNTCFMGGFGQYPIGEMAKFDTEQFTPRFPGNGVSLTLGLPHCENLSLSATHQTFLPNQSLQMGRRLDIGEPNEFGAINPSTPHSSAAYENPKRFAAQLLPDFVA</sequence>